<proteinExistence type="inferred from homology"/>
<reference evidence="4" key="1">
    <citation type="journal article" date="2021" name="PeerJ">
        <title>Extensive microbial diversity within the chicken gut microbiome revealed by metagenomics and culture.</title>
        <authorList>
            <person name="Gilroy R."/>
            <person name="Ravi A."/>
            <person name="Getino M."/>
            <person name="Pursley I."/>
            <person name="Horton D.L."/>
            <person name="Alikhan N.F."/>
            <person name="Baker D."/>
            <person name="Gharbi K."/>
            <person name="Hall N."/>
            <person name="Watson M."/>
            <person name="Adriaenssens E.M."/>
            <person name="Foster-Nyarko E."/>
            <person name="Jarju S."/>
            <person name="Secka A."/>
            <person name="Antonio M."/>
            <person name="Oren A."/>
            <person name="Chaudhuri R.R."/>
            <person name="La Ragione R."/>
            <person name="Hildebrand F."/>
            <person name="Pallen M.J."/>
        </authorList>
    </citation>
    <scope>NUCLEOTIDE SEQUENCE</scope>
    <source>
        <strain evidence="4">CHK135-1449</strain>
    </source>
</reference>
<keyword evidence="2" id="KW-0812">Transmembrane</keyword>
<evidence type="ECO:0000313" key="4">
    <source>
        <dbReference type="EMBL" id="HJF27688.1"/>
    </source>
</evidence>
<gene>
    <name evidence="4" type="ORF">K8V79_05505</name>
</gene>
<feature type="transmembrane region" description="Helical" evidence="2">
    <location>
        <begin position="501"/>
        <end position="534"/>
    </location>
</feature>
<evidence type="ECO:0000259" key="3">
    <source>
        <dbReference type="Pfam" id="PF03109"/>
    </source>
</evidence>
<dbReference type="Proteomes" id="UP000787156">
    <property type="component" value="Unassembled WGS sequence"/>
</dbReference>
<dbReference type="PANTHER" id="PTHR10566:SF113">
    <property type="entry name" value="PROTEIN ACTIVITY OF BC1 COMPLEX KINASE 7, CHLOROPLASTIC"/>
    <property type="match status" value="1"/>
</dbReference>
<comment type="similarity">
    <text evidence="1">Belongs to the protein kinase superfamily. ADCK protein kinase family.</text>
</comment>
<dbReference type="Pfam" id="PF03109">
    <property type="entry name" value="ABC1"/>
    <property type="match status" value="1"/>
</dbReference>
<dbReference type="InterPro" id="IPR004147">
    <property type="entry name" value="ABC1_dom"/>
</dbReference>
<reference evidence="4" key="2">
    <citation type="submission" date="2021-09" db="EMBL/GenBank/DDBJ databases">
        <authorList>
            <person name="Gilroy R."/>
        </authorList>
    </citation>
    <scope>NUCLEOTIDE SEQUENCE</scope>
    <source>
        <strain evidence="4">CHK135-1449</strain>
    </source>
</reference>
<dbReference type="InterPro" id="IPR011009">
    <property type="entry name" value="Kinase-like_dom_sf"/>
</dbReference>
<accession>A0A9D2USA8</accession>
<dbReference type="PANTHER" id="PTHR10566">
    <property type="entry name" value="CHAPERONE-ACTIVITY OF BC1 COMPLEX CABC1 -RELATED"/>
    <property type="match status" value="1"/>
</dbReference>
<evidence type="ECO:0000256" key="1">
    <source>
        <dbReference type="ARBA" id="ARBA00009670"/>
    </source>
</evidence>
<dbReference type="InterPro" id="IPR050154">
    <property type="entry name" value="UbiB_kinase"/>
</dbReference>
<sequence length="539" mass="61594">MIPHVSRLRELWRIAAHYRLDTLFPAEELPEKARHVLSIIRMHPAAWSSKERKNPLKLKLALEEMGPLAIKLGQLLSTRRDLIPPEVLQQLVLLQDRVKPFDNEVAKMRIQESLKADVNTLFARFDIQPLAAASIAQVHTAALHDGREVIVKVTRPNIRQQILQDFEILQWLGDALEKRLEAARALHLSEIIQDYRQIILNELDLTLEADNTRRMRHYFTGSSMMYVPEVYMDSKDVLVAERITGVPISDIATFDRLGMDRADLARKGLTIFFTQVFRDNFFHADMHPGNVFVETINPANPRFIALDCAIMGELSKHDQMTVARMLLAVMNSDFMQLIQIVHQAGWIPPGTDQDALAREMRRTVGPMVSKPMHELDFAGILIEVMDIARRFHLEIPPQLMLLLKTLVHVEGLGTDLYPELDIWSLAKPILTDWIKAQMNPQKNLKELGQKIPDLLLGAQDLPTLMIDSLNGLKNQSAWHAKQLNELQSMRLQMEHQQKRSWMFGSIMAILLSIAIISPWFVSVILIVLASVLAVWRIAK</sequence>
<name>A0A9D2USA8_ACILW</name>
<dbReference type="EMBL" id="DYWX01000056">
    <property type="protein sequence ID" value="HJF27688.1"/>
    <property type="molecule type" value="Genomic_DNA"/>
</dbReference>
<dbReference type="AlphaFoldDB" id="A0A9D2USA8"/>
<evidence type="ECO:0000256" key="2">
    <source>
        <dbReference type="SAM" id="Phobius"/>
    </source>
</evidence>
<feature type="domain" description="ABC1 atypical kinase-like" evidence="3">
    <location>
        <begin position="94"/>
        <end position="339"/>
    </location>
</feature>
<keyword evidence="2" id="KW-0472">Membrane</keyword>
<protein>
    <submittedName>
        <fullName evidence="4">2-octaprenylphenol hydroxylase</fullName>
    </submittedName>
</protein>
<evidence type="ECO:0000313" key="5">
    <source>
        <dbReference type="Proteomes" id="UP000787156"/>
    </source>
</evidence>
<keyword evidence="2" id="KW-1133">Transmembrane helix</keyword>
<comment type="caution">
    <text evidence="4">The sequence shown here is derived from an EMBL/GenBank/DDBJ whole genome shotgun (WGS) entry which is preliminary data.</text>
</comment>
<dbReference type="SUPFAM" id="SSF56112">
    <property type="entry name" value="Protein kinase-like (PK-like)"/>
    <property type="match status" value="1"/>
</dbReference>
<organism evidence="4 5">
    <name type="scientific">Acinetobacter lwoffii</name>
    <dbReference type="NCBI Taxonomy" id="28090"/>
    <lineage>
        <taxon>Bacteria</taxon>
        <taxon>Pseudomonadati</taxon>
        <taxon>Pseudomonadota</taxon>
        <taxon>Gammaproteobacteria</taxon>
        <taxon>Moraxellales</taxon>
        <taxon>Moraxellaceae</taxon>
        <taxon>Acinetobacter</taxon>
    </lineage>
</organism>